<dbReference type="AlphaFoldDB" id="A0A6G6UX75"/>
<gene>
    <name evidence="1" type="ORF">F9Z43_10585</name>
</gene>
<evidence type="ECO:0000313" key="2">
    <source>
        <dbReference type="Proteomes" id="UP000440965"/>
    </source>
</evidence>
<protein>
    <submittedName>
        <fullName evidence="1">Uncharacterized protein</fullName>
    </submittedName>
</protein>
<name>A0A6G6UX75_9PSED</name>
<accession>A0A6G6UX75</accession>
<evidence type="ECO:0000313" key="1">
    <source>
        <dbReference type="EMBL" id="MVF49760.1"/>
    </source>
</evidence>
<reference evidence="1 2" key="1">
    <citation type="submission" date="2019-10" db="EMBL/GenBank/DDBJ databases">
        <title>XDR Pseudomonas monteilii producing IMP-16 from LCR.</title>
        <authorList>
            <person name="Ballaben A."/>
            <person name="Doi Y."/>
        </authorList>
    </citation>
    <scope>NUCLEOTIDE SEQUENCE [LARGE SCALE GENOMIC DNA]</scope>
    <source>
        <strain evidence="1 2">597/14</strain>
    </source>
</reference>
<comment type="caution">
    <text evidence="1">The sequence shown here is derived from an EMBL/GenBank/DDBJ whole genome shotgun (WGS) entry which is preliminary data.</text>
</comment>
<organism evidence="1 2">
    <name type="scientific">Pseudomonas monteilii</name>
    <dbReference type="NCBI Taxonomy" id="76759"/>
    <lineage>
        <taxon>Bacteria</taxon>
        <taxon>Pseudomonadati</taxon>
        <taxon>Pseudomonadota</taxon>
        <taxon>Gammaproteobacteria</taxon>
        <taxon>Pseudomonadales</taxon>
        <taxon>Pseudomonadaceae</taxon>
        <taxon>Pseudomonas</taxon>
    </lineage>
</organism>
<proteinExistence type="predicted"/>
<dbReference type="Proteomes" id="UP000440965">
    <property type="component" value="Unassembled WGS sequence"/>
</dbReference>
<sequence>MLISPTTTIWLAGTCSRKWKLFFLYRPLRGQARSHKYITVLEFCGVPVGAGLPAKRSAQAGQ</sequence>
<dbReference type="EMBL" id="WEIK01000007">
    <property type="protein sequence ID" value="MVF49760.1"/>
    <property type="molecule type" value="Genomic_DNA"/>
</dbReference>